<sequence length="76" mass="8819">MATKEKLRKSILNKIKKLSDDKLPNLDAYISDLESHLSTDKSPLSFSGIFKELELTELTSDLHKSREDHNYRIPQF</sequence>
<keyword evidence="2" id="KW-1185">Reference proteome</keyword>
<name>A0ABZ0IT73_9BACT</name>
<dbReference type="EMBL" id="CP136051">
    <property type="protein sequence ID" value="WOK07811.1"/>
    <property type="molecule type" value="Genomic_DNA"/>
</dbReference>
<accession>A0ABZ0IT73</accession>
<dbReference type="RefSeq" id="WP_317490463.1">
    <property type="nucleotide sequence ID" value="NZ_CP136051.1"/>
</dbReference>
<evidence type="ECO:0000313" key="2">
    <source>
        <dbReference type="Proteomes" id="UP001302349"/>
    </source>
</evidence>
<reference evidence="1 2" key="1">
    <citation type="journal article" date="2023" name="Microbiol. Resour. Announc.">
        <title>Complete Genome Sequence of Imperialibacter roseus strain P4T.</title>
        <authorList>
            <person name="Tizabi D.R."/>
            <person name="Bachvaroff T."/>
            <person name="Hill R.T."/>
        </authorList>
    </citation>
    <scope>NUCLEOTIDE SEQUENCE [LARGE SCALE GENOMIC DNA]</scope>
    <source>
        <strain evidence="1 2">P4T</strain>
    </source>
</reference>
<proteinExistence type="predicted"/>
<organism evidence="1 2">
    <name type="scientific">Imperialibacter roseus</name>
    <dbReference type="NCBI Taxonomy" id="1324217"/>
    <lineage>
        <taxon>Bacteria</taxon>
        <taxon>Pseudomonadati</taxon>
        <taxon>Bacteroidota</taxon>
        <taxon>Cytophagia</taxon>
        <taxon>Cytophagales</taxon>
        <taxon>Flammeovirgaceae</taxon>
        <taxon>Imperialibacter</taxon>
    </lineage>
</organism>
<evidence type="ECO:0000313" key="1">
    <source>
        <dbReference type="EMBL" id="WOK07811.1"/>
    </source>
</evidence>
<protein>
    <submittedName>
        <fullName evidence="1">Uncharacterized protein</fullName>
    </submittedName>
</protein>
<gene>
    <name evidence="1" type="ORF">RT717_04120</name>
</gene>
<dbReference type="Proteomes" id="UP001302349">
    <property type="component" value="Chromosome"/>
</dbReference>